<dbReference type="AlphaFoldDB" id="A0A6S6TBY4"/>
<evidence type="ECO:0000313" key="2">
    <source>
        <dbReference type="EMBL" id="CAA6812426.1"/>
    </source>
</evidence>
<dbReference type="EMBL" id="CACVAT010000189">
    <property type="protein sequence ID" value="CAA6812426.1"/>
    <property type="molecule type" value="Genomic_DNA"/>
</dbReference>
<sequence length="157" mass="17322">MLSNLHNFHFGAFLQNSSALPWHFYNSTTNTVVLNSHLNHEITQLPVKASQKKPATLTTVIIAVASAPFRKNNGYLSKSLKTINATTINSPQPLALSRDIQPEQLLLSSNKIKQPIALPTRPHPKTTEKTASQWKPGPGIIEKVDKTTGEIMHLAIK</sequence>
<accession>A0A6S6TBY4</accession>
<protein>
    <submittedName>
        <fullName evidence="2">Uncharacterized protein</fullName>
    </submittedName>
</protein>
<organism evidence="2">
    <name type="scientific">uncultured Thiotrichaceae bacterium</name>
    <dbReference type="NCBI Taxonomy" id="298394"/>
    <lineage>
        <taxon>Bacteria</taxon>
        <taxon>Pseudomonadati</taxon>
        <taxon>Pseudomonadota</taxon>
        <taxon>Gammaproteobacteria</taxon>
        <taxon>Thiotrichales</taxon>
        <taxon>Thiotrichaceae</taxon>
        <taxon>environmental samples</taxon>
    </lineage>
</organism>
<reference evidence="2" key="1">
    <citation type="submission" date="2020-01" db="EMBL/GenBank/DDBJ databases">
        <authorList>
            <person name="Meier V. D."/>
            <person name="Meier V D."/>
        </authorList>
    </citation>
    <scope>NUCLEOTIDE SEQUENCE</scope>
    <source>
        <strain evidence="2">HLG_WM_MAG_09</strain>
    </source>
</reference>
<feature type="region of interest" description="Disordered" evidence="1">
    <location>
        <begin position="116"/>
        <end position="138"/>
    </location>
</feature>
<evidence type="ECO:0000256" key="1">
    <source>
        <dbReference type="SAM" id="MobiDB-lite"/>
    </source>
</evidence>
<proteinExistence type="predicted"/>
<gene>
    <name evidence="2" type="ORF">HELGO_WM34215</name>
</gene>
<name>A0A6S6TBY4_9GAMM</name>